<sequence>MTIKELEEKFNISRYFVVKHDRDWETGEIIDTCIVLDEYADHINIEVEEVI</sequence>
<organism evidence="1 2">
    <name type="scientific">Staphylococcus phage SA137ruMSSAST121PVL</name>
    <dbReference type="NCBI Taxonomy" id="2268608"/>
    <lineage>
        <taxon>Viruses</taxon>
        <taxon>Duplodnaviria</taxon>
        <taxon>Heunggongvirae</taxon>
        <taxon>Uroviricota</taxon>
        <taxon>Caudoviricetes</taxon>
        <taxon>Triavirus</taxon>
        <taxon>Triavirus SA137ruMSSAST121PVL</taxon>
    </lineage>
</organism>
<dbReference type="EMBL" id="MH384261">
    <property type="protein sequence ID" value="AXF38840.1"/>
    <property type="molecule type" value="Genomic_DNA"/>
</dbReference>
<evidence type="ECO:0000313" key="1">
    <source>
        <dbReference type="EMBL" id="AXF38840.1"/>
    </source>
</evidence>
<proteinExistence type="predicted"/>
<reference evidence="1 2" key="1">
    <citation type="submission" date="2018-05" db="EMBL/GenBank/DDBJ databases">
        <title>The complete genomes of Staphylococcus aures prophages isolated in Russia.</title>
        <authorList>
            <person name="Dmitrenko O.A."/>
            <person name="Tikhomirov T."/>
            <person name="Balbutskaya A."/>
            <person name="Fedorova N."/>
            <person name="Alkhovsky S.V."/>
        </authorList>
    </citation>
    <scope>NUCLEOTIDE SEQUENCE [LARGE SCALE GENOMIC DNA]</scope>
    <source>
        <strain evidence="1 2">SA137</strain>
    </source>
</reference>
<name>A0A345AQ89_9CAUD</name>
<dbReference type="RefSeq" id="YP_010083456.1">
    <property type="nucleotide sequence ID" value="NC_055043.1"/>
</dbReference>
<dbReference type="GeneID" id="65072472"/>
<dbReference type="KEGG" id="vg:65072472"/>
<protein>
    <submittedName>
        <fullName evidence="1">Uncharacterized protein</fullName>
    </submittedName>
</protein>
<keyword evidence="2" id="KW-1185">Reference proteome</keyword>
<dbReference type="Proteomes" id="UP000255956">
    <property type="component" value="Segment"/>
</dbReference>
<evidence type="ECO:0000313" key="2">
    <source>
        <dbReference type="Proteomes" id="UP000255956"/>
    </source>
</evidence>
<accession>A0A345AQ89</accession>